<name>A0A937X505_9BACT</name>
<evidence type="ECO:0000313" key="3">
    <source>
        <dbReference type="Proteomes" id="UP000703893"/>
    </source>
</evidence>
<evidence type="ECO:0000313" key="2">
    <source>
        <dbReference type="EMBL" id="MBM3275443.1"/>
    </source>
</evidence>
<dbReference type="EMBL" id="VGJX01000577">
    <property type="protein sequence ID" value="MBM3275443.1"/>
    <property type="molecule type" value="Genomic_DNA"/>
</dbReference>
<dbReference type="AlphaFoldDB" id="A0A937X505"/>
<organism evidence="2 3">
    <name type="scientific">Candidatus Tanganyikabacteria bacterium</name>
    <dbReference type="NCBI Taxonomy" id="2961651"/>
    <lineage>
        <taxon>Bacteria</taxon>
        <taxon>Bacillati</taxon>
        <taxon>Candidatus Sericytochromatia</taxon>
        <taxon>Candidatus Tanganyikabacteria</taxon>
    </lineage>
</organism>
<proteinExistence type="predicted"/>
<comment type="caution">
    <text evidence="2">The sequence shown here is derived from an EMBL/GenBank/DDBJ whole genome shotgun (WGS) entry which is preliminary data.</text>
</comment>
<feature type="non-terminal residue" evidence="2">
    <location>
        <position position="1"/>
    </location>
</feature>
<evidence type="ECO:0000256" key="1">
    <source>
        <dbReference type="SAM" id="MobiDB-lite"/>
    </source>
</evidence>
<sequence>EVGRDASGRFVSLRGAASGASLPTVGAATELAAEVPKSGLSGWFQRLFGGGQPATPPPTTLPTTPAVPTAPGAATPFAGPTKVNVSLEFAGPAQAREVTTLKIIREPLKVNGVRVPAGGGSTAGAVADDVAGATGSTGSAGAAGQGGTLIKSGLSKVLDGMKAGAKNGALFSGVISAAINGFKVLTGQERFSTAAGSVAADTASGAVSGATGAAISGLALAAAGAFGLTAGLPLTLIGIGGGLLGAIIGDKIFKGTGIYDGIKGFVSKIFGG</sequence>
<feature type="region of interest" description="Disordered" evidence="1">
    <location>
        <begin position="46"/>
        <end position="75"/>
    </location>
</feature>
<reference evidence="2 3" key="1">
    <citation type="submission" date="2019-03" db="EMBL/GenBank/DDBJ databases">
        <title>Lake Tanganyika Metagenome-Assembled Genomes (MAGs).</title>
        <authorList>
            <person name="Tran P."/>
        </authorList>
    </citation>
    <scope>NUCLEOTIDE SEQUENCE [LARGE SCALE GENOMIC DNA]</scope>
    <source>
        <strain evidence="2">K_DeepCast_65m_m2_236</strain>
    </source>
</reference>
<feature type="compositionally biased region" description="Low complexity" evidence="1">
    <location>
        <begin position="61"/>
        <end position="75"/>
    </location>
</feature>
<dbReference type="Proteomes" id="UP000703893">
    <property type="component" value="Unassembled WGS sequence"/>
</dbReference>
<accession>A0A937X505</accession>
<protein>
    <submittedName>
        <fullName evidence="2">Uncharacterized protein</fullName>
    </submittedName>
</protein>
<gene>
    <name evidence="2" type="ORF">FJZ00_09830</name>
</gene>